<keyword evidence="2" id="KW-0496">Mitochondrion</keyword>
<name>A0A096XTV9_9EUKA</name>
<dbReference type="InterPro" id="IPR013597">
    <property type="entry name" value="Mat_intron_G2"/>
</dbReference>
<keyword evidence="2" id="KW-0808">Transferase</keyword>
<sequence length="545" mass="64938">MIKRFILAIQITHFKCFCSWAPKQITLHNWPLTWIFIQELVYKKQQKLAYFTTILGKLNPLVQYYQECLVLSLEFRLLAVNKAWSKLKTNSFLLGNRFELVKELRNLKVYIFSLVTKKLSHSKYLFTKKQLLTLFIMKKMCLDFLFNLILEPIFEVNADIHNYGFRKNRSSHQALALLIQTFKSPGGETLTIFEPSLLFFSRKVFFNWLQKNLPIPLTFKLIIQFWIKENIFLQVVASIQSKSSLPKEQSSIVSLLLNFILDGLENSLNQAIRLMKVAYISKLQFKKPNQTFLNRLKLKFIRFSTWFLIIGSSKAILQTYIKKTLIKFLNVRGMTLNWTKLEFFTLKEKKLSFLGYDFVYKANWVGGRKNIFSMNEHRPGVAAIPQRENLYVIRRQLRAIFHFSTHKSSAEIILQANSFIERWCSYFCLGQASLYWKALDFYLYFLCWNWVRRKHPKSGSQVLANRYFLLPTKNKNKKWMFRGLLKDTFWFTKKIIKLVYLKIPNFNLRNANFKLYLLPTHFLKCHGFHSDISKLHIFFINKNWF</sequence>
<reference evidence="2" key="2">
    <citation type="journal article" date="2014" name="Mitochondrial DNA">
        <title>Mitochondrial genome sequence of the potato powdery scab pathogen Spongospora subterranea.</title>
        <authorList>
            <person name="Gutierrez P."/>
            <person name="Bulman S."/>
            <person name="Alzate J."/>
            <person name="Ortiz M.C."/>
            <person name="Marin M."/>
        </authorList>
    </citation>
    <scope>NUCLEOTIDE SEQUENCE</scope>
</reference>
<proteinExistence type="predicted"/>
<geneLocation type="mitochondrion" evidence="2"/>
<dbReference type="PANTHER" id="PTHR34047:SF8">
    <property type="entry name" value="PROTEIN YKFC"/>
    <property type="match status" value="1"/>
</dbReference>
<dbReference type="InterPro" id="IPR051083">
    <property type="entry name" value="GrpII_Intron_Splice-Mob/Def"/>
</dbReference>
<reference evidence="2" key="1">
    <citation type="submission" date="2013-10" db="EMBL/GenBank/DDBJ databases">
        <authorList>
            <person name="Gutierrez P.A."/>
            <person name="Alzate J.F."/>
            <person name="Mauricio M."/>
        </authorList>
    </citation>
    <scope>NUCLEOTIDE SEQUENCE</scope>
</reference>
<dbReference type="AlphaFoldDB" id="A0A096XTV9"/>
<keyword evidence="2" id="KW-0548">Nucleotidyltransferase</keyword>
<accession>A0A096XTV9</accession>
<dbReference type="GeneID" id="31086276"/>
<protein>
    <submittedName>
        <fullName evidence="2">RNA-directed DNA polymerase</fullName>
    </submittedName>
</protein>
<dbReference type="GO" id="GO:0003964">
    <property type="term" value="F:RNA-directed DNA polymerase activity"/>
    <property type="evidence" value="ECO:0007669"/>
    <property type="project" value="UniProtKB-KW"/>
</dbReference>
<evidence type="ECO:0000313" key="2">
    <source>
        <dbReference type="EMBL" id="AIK19930.1"/>
    </source>
</evidence>
<dbReference type="RefSeq" id="YP_009350063.1">
    <property type="nucleotide sequence ID" value="NC_034004.1"/>
</dbReference>
<feature type="domain" description="Group II intron maturase-specific" evidence="1">
    <location>
        <begin position="393"/>
        <end position="468"/>
    </location>
</feature>
<dbReference type="PANTHER" id="PTHR34047">
    <property type="entry name" value="NUCLEAR INTRON MATURASE 1, MITOCHONDRIAL-RELATED"/>
    <property type="match status" value="1"/>
</dbReference>
<dbReference type="Pfam" id="PF08388">
    <property type="entry name" value="GIIM"/>
    <property type="match status" value="1"/>
</dbReference>
<dbReference type="EMBL" id="KF738139">
    <property type="protein sequence ID" value="AIK19930.1"/>
    <property type="molecule type" value="Genomic_DNA"/>
</dbReference>
<gene>
    <name evidence="2" type="primary">rdp</name>
</gene>
<evidence type="ECO:0000259" key="1">
    <source>
        <dbReference type="Pfam" id="PF08388"/>
    </source>
</evidence>
<organism evidence="2">
    <name type="scientific">Spongospora subterranea</name>
    <dbReference type="NCBI Taxonomy" id="70186"/>
    <lineage>
        <taxon>Eukaryota</taxon>
        <taxon>Sar</taxon>
        <taxon>Rhizaria</taxon>
        <taxon>Endomyxa</taxon>
        <taxon>Phytomyxea</taxon>
        <taxon>Plasmodiophorida</taxon>
        <taxon>Plasmodiophoridae</taxon>
        <taxon>Spongospora</taxon>
    </lineage>
</organism>
<keyword evidence="2" id="KW-0695">RNA-directed DNA polymerase</keyword>